<dbReference type="GO" id="GO:0016987">
    <property type="term" value="F:sigma factor activity"/>
    <property type="evidence" value="ECO:0007669"/>
    <property type="project" value="UniProtKB-KW"/>
</dbReference>
<dbReference type="OrthoDB" id="9783733at2"/>
<dbReference type="InterPro" id="IPR013324">
    <property type="entry name" value="RNA_pol_sigma_r3/r4-like"/>
</dbReference>
<dbReference type="SUPFAM" id="SSF88659">
    <property type="entry name" value="Sigma3 and sigma4 domains of RNA polymerase sigma factors"/>
    <property type="match status" value="1"/>
</dbReference>
<dbReference type="AlphaFoldDB" id="A0A091AT22"/>
<dbReference type="EMBL" id="AVCI01000005">
    <property type="protein sequence ID" value="KFN43343.1"/>
    <property type="molecule type" value="Genomic_DNA"/>
</dbReference>
<keyword evidence="2" id="KW-0805">Transcription regulation</keyword>
<dbReference type="GO" id="GO:0006352">
    <property type="term" value="P:DNA-templated transcription initiation"/>
    <property type="evidence" value="ECO:0007669"/>
    <property type="project" value="InterPro"/>
</dbReference>
<evidence type="ECO:0000256" key="3">
    <source>
        <dbReference type="ARBA" id="ARBA00023082"/>
    </source>
</evidence>
<dbReference type="PANTHER" id="PTHR43133:SF64">
    <property type="entry name" value="ECF SIGMA FACTOR"/>
    <property type="match status" value="1"/>
</dbReference>
<dbReference type="GO" id="GO:0003677">
    <property type="term" value="F:DNA binding"/>
    <property type="evidence" value="ECO:0007669"/>
    <property type="project" value="InterPro"/>
</dbReference>
<dbReference type="PATRIC" id="fig|1121015.4.peg.1231"/>
<dbReference type="Pfam" id="PF04542">
    <property type="entry name" value="Sigma70_r2"/>
    <property type="match status" value="1"/>
</dbReference>
<evidence type="ECO:0000256" key="1">
    <source>
        <dbReference type="ARBA" id="ARBA00010641"/>
    </source>
</evidence>
<comment type="similarity">
    <text evidence="1">Belongs to the sigma-70 factor family. ECF subfamily.</text>
</comment>
<comment type="caution">
    <text evidence="7">The sequence shown here is derived from an EMBL/GenBank/DDBJ whole genome shotgun (WGS) entry which is preliminary data.</text>
</comment>
<keyword evidence="4" id="KW-0804">Transcription</keyword>
<evidence type="ECO:0000313" key="8">
    <source>
        <dbReference type="Proteomes" id="UP000029385"/>
    </source>
</evidence>
<dbReference type="RefSeq" id="WP_022968211.1">
    <property type="nucleotide sequence ID" value="NZ_ATVD01000001.1"/>
</dbReference>
<dbReference type="Gene3D" id="1.10.10.10">
    <property type="entry name" value="Winged helix-like DNA-binding domain superfamily/Winged helix DNA-binding domain"/>
    <property type="match status" value="1"/>
</dbReference>
<dbReference type="InterPro" id="IPR036388">
    <property type="entry name" value="WH-like_DNA-bd_sf"/>
</dbReference>
<evidence type="ECO:0000313" key="7">
    <source>
        <dbReference type="EMBL" id="KFN43343.1"/>
    </source>
</evidence>
<reference evidence="7 8" key="1">
    <citation type="submission" date="2013-09" db="EMBL/GenBank/DDBJ databases">
        <title>Genome sequencing of Arenimonas oryziterrae.</title>
        <authorList>
            <person name="Chen F."/>
            <person name="Wang G."/>
        </authorList>
    </citation>
    <scope>NUCLEOTIDE SEQUENCE [LARGE SCALE GENOMIC DNA]</scope>
    <source>
        <strain evidence="7 8">YC6267</strain>
    </source>
</reference>
<dbReference type="InterPro" id="IPR014284">
    <property type="entry name" value="RNA_pol_sigma-70_dom"/>
</dbReference>
<name>A0A091AT22_9GAMM</name>
<dbReference type="SUPFAM" id="SSF88946">
    <property type="entry name" value="Sigma2 domain of RNA polymerase sigma factors"/>
    <property type="match status" value="1"/>
</dbReference>
<dbReference type="Proteomes" id="UP000029385">
    <property type="component" value="Unassembled WGS sequence"/>
</dbReference>
<dbReference type="InterPro" id="IPR007627">
    <property type="entry name" value="RNA_pol_sigma70_r2"/>
</dbReference>
<dbReference type="CDD" id="cd06171">
    <property type="entry name" value="Sigma70_r4"/>
    <property type="match status" value="1"/>
</dbReference>
<accession>A0A091AT22</accession>
<feature type="domain" description="RNA polymerase sigma-70 region 2" evidence="5">
    <location>
        <begin position="34"/>
        <end position="92"/>
    </location>
</feature>
<feature type="domain" description="RNA polymerase sigma factor 70 region 4 type 2" evidence="6">
    <location>
        <begin position="134"/>
        <end position="185"/>
    </location>
</feature>
<protein>
    <recommendedName>
        <fullName evidence="9">RNA polymerase sigma factor 70 region 4 type 2 domain-containing protein</fullName>
    </recommendedName>
</protein>
<gene>
    <name evidence="7" type="ORF">N789_08700</name>
</gene>
<evidence type="ECO:0000256" key="2">
    <source>
        <dbReference type="ARBA" id="ARBA00023015"/>
    </source>
</evidence>
<evidence type="ECO:0000259" key="5">
    <source>
        <dbReference type="Pfam" id="PF04542"/>
    </source>
</evidence>
<evidence type="ECO:0000256" key="4">
    <source>
        <dbReference type="ARBA" id="ARBA00023163"/>
    </source>
</evidence>
<dbReference type="eggNOG" id="COG1595">
    <property type="taxonomic scope" value="Bacteria"/>
</dbReference>
<dbReference type="InterPro" id="IPR013249">
    <property type="entry name" value="RNA_pol_sigma70_r4_t2"/>
</dbReference>
<keyword evidence="8" id="KW-1185">Reference proteome</keyword>
<evidence type="ECO:0008006" key="9">
    <source>
        <dbReference type="Google" id="ProtNLM"/>
    </source>
</evidence>
<organism evidence="7 8">
    <name type="scientific">Arenimonas oryziterrae DSM 21050 = YC6267</name>
    <dbReference type="NCBI Taxonomy" id="1121015"/>
    <lineage>
        <taxon>Bacteria</taxon>
        <taxon>Pseudomonadati</taxon>
        <taxon>Pseudomonadota</taxon>
        <taxon>Gammaproteobacteria</taxon>
        <taxon>Lysobacterales</taxon>
        <taxon>Lysobacteraceae</taxon>
        <taxon>Arenimonas</taxon>
    </lineage>
</organism>
<dbReference type="InterPro" id="IPR013325">
    <property type="entry name" value="RNA_pol_sigma_r2"/>
</dbReference>
<evidence type="ECO:0000259" key="6">
    <source>
        <dbReference type="Pfam" id="PF08281"/>
    </source>
</evidence>
<dbReference type="Pfam" id="PF08281">
    <property type="entry name" value="Sigma70_r4_2"/>
    <property type="match status" value="1"/>
</dbReference>
<dbReference type="InterPro" id="IPR039425">
    <property type="entry name" value="RNA_pol_sigma-70-like"/>
</dbReference>
<dbReference type="NCBIfam" id="TIGR02937">
    <property type="entry name" value="sigma70-ECF"/>
    <property type="match status" value="1"/>
</dbReference>
<dbReference type="Gene3D" id="1.10.1740.10">
    <property type="match status" value="1"/>
</dbReference>
<sequence length="193" mass="21801">MHDGSADLAEPAAASAAGSVVPATLDDFLAGIERRAFRLAELALGHREDALDCVQEAMIKLVQYRHRPAGEWSPLFWSILRRQLTDRHRRNAVRRRVMSFLGRDDQDREDPLEMLPDPFEDPARRHADSAAWLALGRALRALPRRQRECFLLRELQGLNVAETAAAMGCSDGSVKTHLSRAMSALRDHLEDWR</sequence>
<proteinExistence type="inferred from homology"/>
<dbReference type="STRING" id="1121015.GCA_000420545_00555"/>
<keyword evidence="3" id="KW-0731">Sigma factor</keyword>
<dbReference type="NCBIfam" id="NF006550">
    <property type="entry name" value="PRK09047.1"/>
    <property type="match status" value="1"/>
</dbReference>
<dbReference type="PANTHER" id="PTHR43133">
    <property type="entry name" value="RNA POLYMERASE ECF-TYPE SIGMA FACTO"/>
    <property type="match status" value="1"/>
</dbReference>